<evidence type="ECO:0000313" key="2">
    <source>
        <dbReference type="Proteomes" id="UP000070444"/>
    </source>
</evidence>
<reference evidence="1 2" key="1">
    <citation type="journal article" date="2015" name="Genome Biol. Evol.">
        <title>Phylogenomic analyses indicate that early fungi evolved digesting cell walls of algal ancestors of land plants.</title>
        <authorList>
            <person name="Chang Y."/>
            <person name="Wang S."/>
            <person name="Sekimoto S."/>
            <person name="Aerts A.L."/>
            <person name="Choi C."/>
            <person name="Clum A."/>
            <person name="LaButti K.M."/>
            <person name="Lindquist E.A."/>
            <person name="Yee Ngan C."/>
            <person name="Ohm R.A."/>
            <person name="Salamov A.A."/>
            <person name="Grigoriev I.V."/>
            <person name="Spatafora J.W."/>
            <person name="Berbee M.L."/>
        </authorList>
    </citation>
    <scope>NUCLEOTIDE SEQUENCE [LARGE SCALE GENOMIC DNA]</scope>
    <source>
        <strain evidence="1 2">NRRL 28638</strain>
    </source>
</reference>
<accession>A0A137NZ69</accession>
<evidence type="ECO:0000313" key="1">
    <source>
        <dbReference type="EMBL" id="KXN68057.1"/>
    </source>
</evidence>
<dbReference type="Proteomes" id="UP000070444">
    <property type="component" value="Unassembled WGS sequence"/>
</dbReference>
<proteinExistence type="predicted"/>
<organism evidence="1 2">
    <name type="scientific">Conidiobolus coronatus (strain ATCC 28846 / CBS 209.66 / NRRL 28638)</name>
    <name type="common">Delacroixia coronata</name>
    <dbReference type="NCBI Taxonomy" id="796925"/>
    <lineage>
        <taxon>Eukaryota</taxon>
        <taxon>Fungi</taxon>
        <taxon>Fungi incertae sedis</taxon>
        <taxon>Zoopagomycota</taxon>
        <taxon>Entomophthoromycotina</taxon>
        <taxon>Entomophthoromycetes</taxon>
        <taxon>Entomophthorales</taxon>
        <taxon>Ancylistaceae</taxon>
        <taxon>Conidiobolus</taxon>
    </lineage>
</organism>
<dbReference type="AlphaFoldDB" id="A0A137NZ69"/>
<dbReference type="EMBL" id="KQ964598">
    <property type="protein sequence ID" value="KXN68057.1"/>
    <property type="molecule type" value="Genomic_DNA"/>
</dbReference>
<name>A0A137NZ69_CONC2</name>
<gene>
    <name evidence="1" type="ORF">CONCODRAFT_9784</name>
</gene>
<sequence>MLVRLPVEELEKLELIDCLGPVKKSGCGKLLLIPEITTFNLKPVEIFYHNARESKIRKFIDEYPTNANLKILYEACESISHELIIEKVSKDAYVISSDDEVNTVLDSAFTSSTVVETPSSIKELSEENFTVLGIMKTGSRQKISVNLKSDKLGEFTLYSWPDKEEFTDKKIPLHDDLGYTAVPLALRCVESIDSNTLLSNLLEKVSKQLSLSPAEGKLLEDITQYFSSAALSLSHLD</sequence>
<keyword evidence="2" id="KW-1185">Reference proteome</keyword>
<protein>
    <submittedName>
        <fullName evidence="1">Uncharacterized protein</fullName>
    </submittedName>
</protein>